<evidence type="ECO:0000313" key="2">
    <source>
        <dbReference type="Proteomes" id="UP000480303"/>
    </source>
</evidence>
<dbReference type="AlphaFoldDB" id="A0A6A0BB10"/>
<evidence type="ECO:0000313" key="1">
    <source>
        <dbReference type="EMBL" id="GFH42629.1"/>
    </source>
</evidence>
<keyword evidence="2" id="KW-1185">Reference proteome</keyword>
<protein>
    <submittedName>
        <fullName evidence="1">Protein ComX</fullName>
    </submittedName>
</protein>
<name>A0A6A0BB10_9LACT</name>
<organism evidence="1 2">
    <name type="scientific">Pseudolactococcus hodotermopsidis</name>
    <dbReference type="NCBI Taxonomy" id="2709157"/>
    <lineage>
        <taxon>Bacteria</taxon>
        <taxon>Bacillati</taxon>
        <taxon>Bacillota</taxon>
        <taxon>Bacilli</taxon>
        <taxon>Lactobacillales</taxon>
        <taxon>Streptococcaceae</taxon>
        <taxon>Pseudolactococcus</taxon>
    </lineage>
</organism>
<dbReference type="Proteomes" id="UP000480303">
    <property type="component" value="Unassembled WGS sequence"/>
</dbReference>
<proteinExistence type="predicted"/>
<dbReference type="EMBL" id="BLLI01000032">
    <property type="protein sequence ID" value="GFH42629.1"/>
    <property type="molecule type" value="Genomic_DNA"/>
</dbReference>
<sequence length="159" mass="19309">MDKIEVILVNIKPIIINARKRINIPSWEIEDYLQEGMIIAIQIYNSCLIKTQKEDFNFYVYFKVRYSHFLIDTYRKTMAEKRKWDSLDYIPISNDFELTDKTQTIEENVIYNALYMNIKNFLTAEEMRTFNALKNGEKVDRNKKFRLKQKIIKYIKLNW</sequence>
<gene>
    <name evidence="1" type="primary">comX</name>
    <name evidence="1" type="ORF">Hs30E_11800</name>
</gene>
<dbReference type="RefSeq" id="WP_172208842.1">
    <property type="nucleotide sequence ID" value="NZ_BLLI01000032.1"/>
</dbReference>
<accession>A0A6A0BB10</accession>
<reference evidence="1 2" key="1">
    <citation type="submission" date="2020-02" db="EMBL/GenBank/DDBJ databases">
        <title>Draft genome sequence of Lactococcus sp. Hs30E4-3.</title>
        <authorList>
            <person name="Noda S."/>
            <person name="Yuki M."/>
            <person name="Ohkuma M."/>
        </authorList>
    </citation>
    <scope>NUCLEOTIDE SEQUENCE [LARGE SCALE GENOMIC DNA]</scope>
    <source>
        <strain evidence="1 2">Hs30E4-3</strain>
    </source>
</reference>
<comment type="caution">
    <text evidence="1">The sequence shown here is derived from an EMBL/GenBank/DDBJ whole genome shotgun (WGS) entry which is preliminary data.</text>
</comment>